<evidence type="ECO:0000259" key="1">
    <source>
        <dbReference type="Pfam" id="PF23931"/>
    </source>
</evidence>
<dbReference type="Pfam" id="PF23931">
    <property type="entry name" value="Terminase_6"/>
    <property type="match status" value="1"/>
</dbReference>
<dbReference type="InterPro" id="IPR057630">
    <property type="entry name" value="Terminase_6"/>
</dbReference>
<organism evidence="2 3">
    <name type="scientific">Microbacterium phage Brahms</name>
    <dbReference type="NCBI Taxonomy" id="2419973"/>
    <lineage>
        <taxon>Viruses</taxon>
        <taxon>Duplodnaviria</taxon>
        <taxon>Heunggongvirae</taxon>
        <taxon>Uroviricota</taxon>
        <taxon>Caudoviricetes</taxon>
        <taxon>Armstrongvirus</taxon>
        <taxon>Armstrongvirus armstrong</taxon>
    </lineage>
</organism>
<sequence>MSTLREAFDKAVEDNPHALDVDGALIAAGQTMASAIDSITADPEATATEKTKALYLTPHLVSILKELLATPAARQQFNIATGDAKKASRLALIKGQAKSPKE</sequence>
<dbReference type="Proteomes" id="UP000279098">
    <property type="component" value="Genome"/>
</dbReference>
<evidence type="ECO:0000313" key="3">
    <source>
        <dbReference type="Proteomes" id="UP000279098"/>
    </source>
</evidence>
<dbReference type="EMBL" id="MH834602">
    <property type="protein sequence ID" value="AYN55874.1"/>
    <property type="molecule type" value="Genomic_DNA"/>
</dbReference>
<evidence type="ECO:0000313" key="2">
    <source>
        <dbReference type="EMBL" id="AYN55874.1"/>
    </source>
</evidence>
<accession>A0A3G2KA81</accession>
<protein>
    <submittedName>
        <fullName evidence="2">Terminase small subunit</fullName>
    </submittedName>
</protein>
<gene>
    <name evidence="2" type="primary">1</name>
    <name evidence="2" type="ORF">PBI_BRAHMS_1</name>
</gene>
<proteinExistence type="predicted"/>
<name>A0A3G2KA81_9CAUD</name>
<reference evidence="2 3" key="1">
    <citation type="submission" date="2018-09" db="EMBL/GenBank/DDBJ databases">
        <authorList>
            <person name="Fryberger R.B."/>
            <person name="Stoner T.H."/>
            <person name="Garlena R.A."/>
            <person name="Russell D.A."/>
            <person name="Pope W.H."/>
            <person name="Jacobs-Sera D."/>
            <person name="Hatfull G.F."/>
        </authorList>
    </citation>
    <scope>NUCLEOTIDE SEQUENCE [LARGE SCALE GENOMIC DNA]</scope>
</reference>
<feature type="domain" description="Terminase small subunit actinomycetes phage-type" evidence="1">
    <location>
        <begin position="7"/>
        <end position="97"/>
    </location>
</feature>